<dbReference type="EMBL" id="DTHB01000007">
    <property type="protein sequence ID" value="HGB13696.1"/>
    <property type="molecule type" value="Genomic_DNA"/>
</dbReference>
<proteinExistence type="predicted"/>
<feature type="transmembrane region" description="Helical" evidence="1">
    <location>
        <begin position="114"/>
        <end position="139"/>
    </location>
</feature>
<accession>A0A7C3WP90</accession>
<name>A0A7C3WP90_9BACT</name>
<dbReference type="PANTHER" id="PTHR40547">
    <property type="entry name" value="SLL0298 PROTEIN"/>
    <property type="match status" value="1"/>
</dbReference>
<dbReference type="PANTHER" id="PTHR40547:SF1">
    <property type="entry name" value="SLL0298 PROTEIN"/>
    <property type="match status" value="1"/>
</dbReference>
<dbReference type="AlphaFoldDB" id="A0A7C3WP90"/>
<keyword evidence="1" id="KW-0812">Transmembrane</keyword>
<protein>
    <submittedName>
        <fullName evidence="3">DUF2062 domain-containing protein</fullName>
    </submittedName>
</protein>
<gene>
    <name evidence="3" type="ORF">ENV62_00415</name>
</gene>
<feature type="transmembrane region" description="Helical" evidence="1">
    <location>
        <begin position="62"/>
        <end position="80"/>
    </location>
</feature>
<comment type="caution">
    <text evidence="3">The sequence shown here is derived from an EMBL/GenBank/DDBJ whole genome shotgun (WGS) entry which is preliminary data.</text>
</comment>
<evidence type="ECO:0000256" key="1">
    <source>
        <dbReference type="SAM" id="Phobius"/>
    </source>
</evidence>
<keyword evidence="1" id="KW-1133">Transmembrane helix</keyword>
<feature type="domain" description="DUF2062" evidence="2">
    <location>
        <begin position="5"/>
        <end position="145"/>
    </location>
</feature>
<evidence type="ECO:0000313" key="3">
    <source>
        <dbReference type="EMBL" id="HGB13696.1"/>
    </source>
</evidence>
<keyword evidence="1" id="KW-0472">Membrane</keyword>
<dbReference type="Pfam" id="PF09835">
    <property type="entry name" value="DUF2062"/>
    <property type="match status" value="1"/>
</dbReference>
<reference evidence="3" key="1">
    <citation type="journal article" date="2020" name="mSystems">
        <title>Genome- and Community-Level Interaction Insights into Carbon Utilization and Element Cycling Functions of Hydrothermarchaeota in Hydrothermal Sediment.</title>
        <authorList>
            <person name="Zhou Z."/>
            <person name="Liu Y."/>
            <person name="Xu W."/>
            <person name="Pan J."/>
            <person name="Luo Z.H."/>
            <person name="Li M."/>
        </authorList>
    </citation>
    <scope>NUCLEOTIDE SEQUENCE [LARGE SCALE GENOMIC DNA]</scope>
    <source>
        <strain evidence="3">SpSt-776</strain>
    </source>
</reference>
<dbReference type="InterPro" id="IPR018639">
    <property type="entry name" value="DUF2062"/>
</dbReference>
<evidence type="ECO:0000259" key="2">
    <source>
        <dbReference type="Pfam" id="PF09835"/>
    </source>
</evidence>
<sequence length="171" mass="19116">MTWRRTLRYYWLKFKRLQDSPQKLAWGMALGVFIGVTPTVPFHTVTVLFLAPLLRVSPVTALMGICIMNPVTMAPLYYAAYQVGKLVLLRQAPLSFPEALDLHSLFGLLWRGGLALQVGGVIIALPPAVVSYFLTLWVAKRVRRAQVLKRREADCVLSVPQDRSPSPGPET</sequence>
<feature type="transmembrane region" description="Helical" evidence="1">
    <location>
        <begin position="24"/>
        <end position="50"/>
    </location>
</feature>
<organism evidence="3">
    <name type="scientific">Desulfobacca acetoxidans</name>
    <dbReference type="NCBI Taxonomy" id="60893"/>
    <lineage>
        <taxon>Bacteria</taxon>
        <taxon>Pseudomonadati</taxon>
        <taxon>Thermodesulfobacteriota</taxon>
        <taxon>Desulfobaccia</taxon>
        <taxon>Desulfobaccales</taxon>
        <taxon>Desulfobaccaceae</taxon>
        <taxon>Desulfobacca</taxon>
    </lineage>
</organism>